<dbReference type="InterPro" id="IPR025965">
    <property type="entry name" value="FlgD/Vpr_Ig-like"/>
</dbReference>
<dbReference type="InterPro" id="IPR024361">
    <property type="entry name" value="BACON"/>
</dbReference>
<dbReference type="Proteomes" id="UP000316852">
    <property type="component" value="Unassembled WGS sequence"/>
</dbReference>
<dbReference type="PANTHER" id="PTHR37833">
    <property type="entry name" value="LIPOPROTEIN-RELATED"/>
    <property type="match status" value="1"/>
</dbReference>
<dbReference type="PANTHER" id="PTHR37833:SF1">
    <property type="entry name" value="SIGNAL PEPTIDE PROTEIN"/>
    <property type="match status" value="1"/>
</dbReference>
<evidence type="ECO:0000256" key="1">
    <source>
        <dbReference type="ARBA" id="ARBA00004138"/>
    </source>
</evidence>
<dbReference type="Pfam" id="PF13860">
    <property type="entry name" value="FlgD_ig"/>
    <property type="match status" value="1"/>
</dbReference>
<evidence type="ECO:0000259" key="9">
    <source>
        <dbReference type="Pfam" id="PF22544"/>
    </source>
</evidence>
<feature type="domain" description="HYDIN/VesB/CFA65-like Ig-like" evidence="9">
    <location>
        <begin position="356"/>
        <end position="447"/>
    </location>
</feature>
<feature type="domain" description="BACON" evidence="8">
    <location>
        <begin position="1211"/>
        <end position="1262"/>
    </location>
</feature>
<feature type="domain" description="HYDIN/VesB/CFA65-like Ig-like" evidence="9">
    <location>
        <begin position="847"/>
        <end position="943"/>
    </location>
</feature>
<evidence type="ECO:0000256" key="4">
    <source>
        <dbReference type="ARBA" id="ARBA00023069"/>
    </source>
</evidence>
<comment type="caution">
    <text evidence="10">The sequence shown here is derived from an EMBL/GenBank/DDBJ whole genome shotgun (WGS) entry which is preliminary data.</text>
</comment>
<accession>A0A538T6Y4</accession>
<feature type="domain" description="HYDIN/VesB/CFA65-like Ig-like" evidence="9">
    <location>
        <begin position="1275"/>
        <end position="1366"/>
    </location>
</feature>
<reference evidence="10 11" key="1">
    <citation type="journal article" date="2019" name="Nat. Microbiol.">
        <title>Mediterranean grassland soil C-N compound turnover is dependent on rainfall and depth, and is mediated by genomically divergent microorganisms.</title>
        <authorList>
            <person name="Diamond S."/>
            <person name="Andeer P.F."/>
            <person name="Li Z."/>
            <person name="Crits-Christoph A."/>
            <person name="Burstein D."/>
            <person name="Anantharaman K."/>
            <person name="Lane K.R."/>
            <person name="Thomas B.C."/>
            <person name="Pan C."/>
            <person name="Northen T.R."/>
            <person name="Banfield J.F."/>
        </authorList>
    </citation>
    <scope>NUCLEOTIDE SEQUENCE [LARGE SCALE GENOMIC DNA]</scope>
    <source>
        <strain evidence="10">WS_6</strain>
    </source>
</reference>
<evidence type="ECO:0000256" key="5">
    <source>
        <dbReference type="ARBA" id="ARBA00023273"/>
    </source>
</evidence>
<dbReference type="Pfam" id="PF22544">
    <property type="entry name" value="HYDIN_VesB_CFA65-like_Ig"/>
    <property type="match status" value="3"/>
</dbReference>
<evidence type="ECO:0000256" key="3">
    <source>
        <dbReference type="ARBA" id="ARBA00022490"/>
    </source>
</evidence>
<keyword evidence="4" id="KW-0969">Cilium</keyword>
<proteinExistence type="predicted"/>
<evidence type="ECO:0000313" key="10">
    <source>
        <dbReference type="EMBL" id="TMQ59396.1"/>
    </source>
</evidence>
<dbReference type="InterPro" id="IPR053879">
    <property type="entry name" value="HYDIN_VesB_CFA65-like_Ig"/>
</dbReference>
<dbReference type="GO" id="GO:0005737">
    <property type="term" value="C:cytoplasm"/>
    <property type="evidence" value="ECO:0007669"/>
    <property type="project" value="UniProtKB-SubCell"/>
</dbReference>
<evidence type="ECO:0000313" key="11">
    <source>
        <dbReference type="Proteomes" id="UP000316852"/>
    </source>
</evidence>
<feature type="domain" description="FlgD/Vpr Ig-like" evidence="7">
    <location>
        <begin position="1942"/>
        <end position="2001"/>
    </location>
</feature>
<dbReference type="Gene3D" id="2.60.40.10">
    <property type="entry name" value="Immunoglobulins"/>
    <property type="match status" value="4"/>
</dbReference>
<dbReference type="Pfam" id="PF19190">
    <property type="entry name" value="BACON_2"/>
    <property type="match status" value="1"/>
</dbReference>
<comment type="subcellular location">
    <subcellularLocation>
        <location evidence="1">Cell projection</location>
        <location evidence="1">Cilium</location>
    </subcellularLocation>
    <subcellularLocation>
        <location evidence="2">Cytoplasm</location>
    </subcellularLocation>
</comment>
<evidence type="ECO:0000259" key="7">
    <source>
        <dbReference type="Pfam" id="PF13860"/>
    </source>
</evidence>
<keyword evidence="5" id="KW-0966">Cell projection</keyword>
<sequence>MSVSLTGTGLVPPEISVSPGSMSAALLTGQTDTQTLTISNTGGNDLSLQITVRRSNPPLGLGPGPAGANPGGATSQSSRSDASVAARIGTDDAGAAVLVIQDTSAWGLDMGSFLLSRFGITPTVIRSDQIASTDFTAYDLVITVGDEGPDYYGAISANVAKFEAFLAAGGTVQYQLATQGDDVSIANGVLVRYGNLERVNRVLLPDHPIVAGLPALLAGNFANHCTMTQLPARAKVITETAVSHLPTTVEYSVGPGNVIATGMPWEFLYLFGYEPGPMLYQATAYSLSLAHPRWMRTAPPTATVPPGGSVDVAVTFDASGLFGGGYDALIRVASNDPDEPEVRVPARLEVTGVTDIELSSAALSYGSVFVGGSRLDSLVVTNAGTDRLDVTEVSSSLADFLVSVGSFSLDPGERRVVMVTFHPGSVGEIAGTLRVRSNDPDEGELSVSLTGTGLVPPEISVSPGSMSAALLTGQTDTQTLTISNTGGNDLSFRLFAQMADSGAPVSSLPRTGGIPSPDQQRVGVAAAVVTGPTPNGSSPSTGPVVTAGEYSGSFLRFGITDYGEIMPFQYPLGNEHLRIGSYYSGYTVAYFSSGQDHVAFAATASRSGIVPVSYQELVNTLSELVVQVVTRTSDGSLEIRRLVSFQRDQKHVRIESRLRNTSAVPLTNVVFKAHADWDVDGDFDDDAWDYDPARHMTYASDVRFVAIASGRAPDLMDAYGWNDYDTRATTVDYPYGPIRGLDGMEVLHFELGDLAPSSSAVVATAYGAGDNLEELQQVMTRAVLLPWLSFRPESGTVPPGASANVAVTFNATGLFGGDYPADIAVENDDPTDSEVDVPAVLHVTAIPLIRVEPSALDFGTVFLGSSLSKDLTVFNDGTDRLSVTAMASDRTAYVPDASAFTLDPGGARVVHMTFTPTTDGSQPATFTIEHNAAGSRTTVALTGTGLVPPVISVSPVSIYSDLPTGGRQDHSILVSNGGGSDLHFTVTTFTGAASVAVRESASYGKGEIDPRVGDPVTTGSGGPDRFGYTWADSDEPNGPSFGWVEISAIGSEVPISGDDETSSPIPIGFQFKFYDTTFTSFQVCTNGFLSFTSFSSPFTNQPLPSLAAPENLLAAFWDDLFVGPSSRVLTHTDGSRMVVEFQNVLLLSGAGPFTFEVILFPTGTILYQYLSMGGPTTLATVGFQNGARDDGATIAFDAPYLHDHLAIRIASAPSWLRVVPASGTVPAGTSAPVQATVDATGVFPGDYAATIRFGSDDPVTPSLSVPVTLHARGVPHLEVDPISIDFGNVFVGQSATRSLTIRNMGTDVLTVTSIGASASEYTASPSAFSLPALQSLEVLVTFTPAAAGTRGSTLTILSNDPSSPHVVSLAASALIPPVVGVSPREIVAAALPGGQKVKTLRVCNTGGSGLDFTVPSPLLTVPAVASGSYVGNGKGSQDPRSGILGTGGPDAFGHVWTDSDDPGGPTFRWIDITSTGTRVPFGSNEDDRTLGPFPIGFGVPFFGATFDSFRVSTNGWVSFTSDDSGFDNQPLPNSHRGVPENLLAICWDDLVLRDDVGSSVYFRNDGAKLIIQFNNLRPFNLFSPALYTFEVFLYPSGAVQYQYLTVGSPLSGVTVGIQNAARDDGLTVSFNSAYLHGNLAILFTEPPRWIEVSPSAGVVPTGGCVDLAVHLDASQLAPADYSAAISVMSNDPSNPRIVSNVLFHVGSIDAVAADVDPNTLNLDSNGRFIHASLELPAGLDPNRTVLSTVRFQGQVPCSQDALAIGDFNHDGIADLRFQFDRAAVEAILTEGDPVPVTVTGEIEDTIYFVARHNLRVIRPRVHAPNGGETLVSGGGFQITWSNPEGWHVDHADLYYTTDDGVSWTLIAQGVIGQSYVWPVPAVPSSAARVRVYLYDAAGIMGYDSSDGVFRITQITAVASEEAAPPAVHALFQNSPNPFNPTTSIRFDLPVPSSVLLMVYDIQGRTVQTLLRGWMPAGRHRATWDGRDDRGQDVASGIYYYRLWAGGFQANKRMLLLK</sequence>
<dbReference type="Gene3D" id="2.60.40.4070">
    <property type="match status" value="1"/>
</dbReference>
<dbReference type="InterPro" id="IPR013783">
    <property type="entry name" value="Ig-like_fold"/>
</dbReference>
<evidence type="ECO:0000259" key="8">
    <source>
        <dbReference type="Pfam" id="PF19190"/>
    </source>
</evidence>
<keyword evidence="3" id="KW-0963">Cytoplasm</keyword>
<evidence type="ECO:0000256" key="6">
    <source>
        <dbReference type="SAM" id="MobiDB-lite"/>
    </source>
</evidence>
<feature type="region of interest" description="Disordered" evidence="6">
    <location>
        <begin position="54"/>
        <end position="83"/>
    </location>
</feature>
<dbReference type="EMBL" id="VBOW01000022">
    <property type="protein sequence ID" value="TMQ59396.1"/>
    <property type="molecule type" value="Genomic_DNA"/>
</dbReference>
<name>A0A538T6Y4_UNCEI</name>
<dbReference type="NCBIfam" id="NF012200">
    <property type="entry name" value="choice_anch_D"/>
    <property type="match status" value="3"/>
</dbReference>
<organism evidence="10 11">
    <name type="scientific">Eiseniibacteriota bacterium</name>
    <dbReference type="NCBI Taxonomy" id="2212470"/>
    <lineage>
        <taxon>Bacteria</taxon>
        <taxon>Candidatus Eiseniibacteriota</taxon>
    </lineage>
</organism>
<protein>
    <submittedName>
        <fullName evidence="10">Choice-of-anchor D domain-containing protein</fullName>
    </submittedName>
</protein>
<gene>
    <name evidence="10" type="ORF">E6K76_04835</name>
</gene>
<evidence type="ECO:0000256" key="2">
    <source>
        <dbReference type="ARBA" id="ARBA00004496"/>
    </source>
</evidence>